<dbReference type="CDD" id="cd06989">
    <property type="entry name" value="cupin_DRT102"/>
    <property type="match status" value="1"/>
</dbReference>
<evidence type="ECO:0000313" key="2">
    <source>
        <dbReference type="EMBL" id="PCI79793.1"/>
    </source>
</evidence>
<comment type="caution">
    <text evidence="2">The sequence shown here is derived from an EMBL/GenBank/DDBJ whole genome shotgun (WGS) entry which is preliminary data.</text>
</comment>
<dbReference type="Proteomes" id="UP000218767">
    <property type="component" value="Unassembled WGS sequence"/>
</dbReference>
<dbReference type="EMBL" id="NVUL01000014">
    <property type="protein sequence ID" value="PCI79793.1"/>
    <property type="molecule type" value="Genomic_DNA"/>
</dbReference>
<dbReference type="Gene3D" id="2.60.120.10">
    <property type="entry name" value="Jelly Rolls"/>
    <property type="match status" value="1"/>
</dbReference>
<dbReference type="InterPro" id="IPR011051">
    <property type="entry name" value="RmlC_Cupin_sf"/>
</dbReference>
<sequence>MTFKRILSLAGILFAGLIISIQTVSAQVVEPDEHDFMVATPDQLHPEDGSITTVIYGDPSKSGIYVIQITWPPGRGSRPHYHNQARYINVLSGTWYVHTGPESDTYNPDAMTAVGPGTFIYEPPNGHHYDMAKDEEVVVQIFGMGPVVTTSLAQD</sequence>
<keyword evidence="1" id="KW-0732">Signal</keyword>
<evidence type="ECO:0000256" key="1">
    <source>
        <dbReference type="SAM" id="SignalP"/>
    </source>
</evidence>
<dbReference type="InterPro" id="IPR014710">
    <property type="entry name" value="RmlC-like_jellyroll"/>
</dbReference>
<feature type="signal peptide" evidence="1">
    <location>
        <begin position="1"/>
        <end position="26"/>
    </location>
</feature>
<dbReference type="AlphaFoldDB" id="A0A2A4XB12"/>
<gene>
    <name evidence="2" type="ORF">COB20_04205</name>
</gene>
<reference evidence="3" key="1">
    <citation type="submission" date="2017-08" db="EMBL/GenBank/DDBJ databases">
        <title>A dynamic microbial community with high functional redundancy inhabits the cold, oxic subseafloor aquifer.</title>
        <authorList>
            <person name="Tully B.J."/>
            <person name="Wheat C.G."/>
            <person name="Glazer B.T."/>
            <person name="Huber J.A."/>
        </authorList>
    </citation>
    <scope>NUCLEOTIDE SEQUENCE [LARGE SCALE GENOMIC DNA]</scope>
</reference>
<proteinExistence type="predicted"/>
<protein>
    <submittedName>
        <fullName evidence="2">Uncharacterized protein</fullName>
    </submittedName>
</protein>
<accession>A0A2A4XB12</accession>
<feature type="chain" id="PRO_5013399999" evidence="1">
    <location>
        <begin position="27"/>
        <end position="155"/>
    </location>
</feature>
<evidence type="ECO:0000313" key="3">
    <source>
        <dbReference type="Proteomes" id="UP000218767"/>
    </source>
</evidence>
<name>A0A2A4XB12_9GAMM</name>
<dbReference type="SUPFAM" id="SSF51182">
    <property type="entry name" value="RmlC-like cupins"/>
    <property type="match status" value="1"/>
</dbReference>
<organism evidence="2 3">
    <name type="scientific">SAR86 cluster bacterium</name>
    <dbReference type="NCBI Taxonomy" id="2030880"/>
    <lineage>
        <taxon>Bacteria</taxon>
        <taxon>Pseudomonadati</taxon>
        <taxon>Pseudomonadota</taxon>
        <taxon>Gammaproteobacteria</taxon>
        <taxon>SAR86 cluster</taxon>
    </lineage>
</organism>